<evidence type="ECO:0000313" key="2">
    <source>
        <dbReference type="Proteomes" id="UP000613255"/>
    </source>
</evidence>
<protein>
    <submittedName>
        <fullName evidence="1">Uncharacterized protein</fullName>
    </submittedName>
</protein>
<dbReference type="RefSeq" id="WP_198687023.1">
    <property type="nucleotide sequence ID" value="NZ_JAEIJD010000022.1"/>
</dbReference>
<dbReference type="Proteomes" id="UP000613255">
    <property type="component" value="Unassembled WGS sequence"/>
</dbReference>
<gene>
    <name evidence="1" type="ORF">JAO82_14050</name>
</gene>
<comment type="caution">
    <text evidence="1">The sequence shown here is derived from an EMBL/GenBank/DDBJ whole genome shotgun (WGS) entry which is preliminary data.</text>
</comment>
<proteinExistence type="predicted"/>
<name>A0A934HWW6_9RHOB</name>
<evidence type="ECO:0000313" key="1">
    <source>
        <dbReference type="EMBL" id="MBI6630999.1"/>
    </source>
</evidence>
<keyword evidence="2" id="KW-1185">Reference proteome</keyword>
<sequence>MSTIDNQGINLRHAILSALNLREAVTVSLLRLTGANFDRRFRRDCADFVRRLPSGAFFEPRYLEDLERILDRIEKVIQQGTRQGFVVDVHAVQGGWMDTVLTAEAAALEAAAEPVRQLLTAMRTVLTIAQAERLAEGLRP</sequence>
<organism evidence="1 2">
    <name type="scientific">Pontibaca salina</name>
    <dbReference type="NCBI Taxonomy" id="2795731"/>
    <lineage>
        <taxon>Bacteria</taxon>
        <taxon>Pseudomonadati</taxon>
        <taxon>Pseudomonadota</taxon>
        <taxon>Alphaproteobacteria</taxon>
        <taxon>Rhodobacterales</taxon>
        <taxon>Roseobacteraceae</taxon>
        <taxon>Pontibaca</taxon>
    </lineage>
</organism>
<reference evidence="1" key="1">
    <citation type="submission" date="2020-12" db="EMBL/GenBank/DDBJ databases">
        <title>Pontibaca salina gen. nov., sp. nov., isolated from marine sediment.</title>
        <authorList>
            <person name="Bo J."/>
            <person name="Wang S."/>
            <person name="Song X."/>
            <person name="Du Z."/>
        </authorList>
    </citation>
    <scope>NUCLEOTIDE SEQUENCE</scope>
    <source>
        <strain evidence="1">S1109L</strain>
    </source>
</reference>
<dbReference type="AlphaFoldDB" id="A0A934HWW6"/>
<dbReference type="EMBL" id="JAEIJD010000022">
    <property type="protein sequence ID" value="MBI6630999.1"/>
    <property type="molecule type" value="Genomic_DNA"/>
</dbReference>
<accession>A0A934HWW6</accession>